<evidence type="ECO:0000313" key="2">
    <source>
        <dbReference type="EMBL" id="AKH47194.1"/>
    </source>
</evidence>
<feature type="region of interest" description="Disordered" evidence="1">
    <location>
        <begin position="1"/>
        <end position="98"/>
    </location>
</feature>
<proteinExistence type="predicted"/>
<feature type="compositionally biased region" description="Basic and acidic residues" evidence="1">
    <location>
        <begin position="16"/>
        <end position="26"/>
    </location>
</feature>
<dbReference type="EMBL" id="KR029589">
    <property type="protein sequence ID" value="AKH47194.1"/>
    <property type="molecule type" value="Genomic_DNA"/>
</dbReference>
<evidence type="ECO:0000256" key="1">
    <source>
        <dbReference type="SAM" id="MobiDB-lite"/>
    </source>
</evidence>
<protein>
    <submittedName>
        <fullName evidence="2">Uncharacterized protein</fullName>
    </submittedName>
</protein>
<name>A0A0F7L3R9_9VIRU</name>
<accession>A0A0F7L3R9</accession>
<reference evidence="2" key="1">
    <citation type="journal article" date="2015" name="Front. Microbiol.">
        <title>Combining genomic sequencing methods to explore viral diversity and reveal potential virus-host interactions.</title>
        <authorList>
            <person name="Chow C.E."/>
            <person name="Winget D.M."/>
            <person name="White R.A.III."/>
            <person name="Hallam S.J."/>
            <person name="Suttle C.A."/>
        </authorList>
    </citation>
    <scope>NUCLEOTIDE SEQUENCE</scope>
    <source>
        <strain evidence="2">Anoxic2_5</strain>
    </source>
</reference>
<reference evidence="2" key="2">
    <citation type="submission" date="2015-03" db="EMBL/GenBank/DDBJ databases">
        <authorList>
            <person name="Chow C.-E.T."/>
            <person name="Winget D.M."/>
            <person name="White R.A.III."/>
            <person name="Hallam S.J."/>
            <person name="Suttle C.A."/>
        </authorList>
    </citation>
    <scope>NUCLEOTIDE SEQUENCE</scope>
    <source>
        <strain evidence="2">Anoxic2_5</strain>
    </source>
</reference>
<sequence>MDGPVDTPSGVLPGGHRRDGGHDRHGGSYLEPPPAGGRPQPAGVSTPQVAGRCSNHGRRLPRDGHRDHRARSHLRAGLLVGPPGDGDAQWLTDHSPRR</sequence>
<organism evidence="2">
    <name type="scientific">uncultured marine virus</name>
    <dbReference type="NCBI Taxonomy" id="186617"/>
    <lineage>
        <taxon>Viruses</taxon>
        <taxon>environmental samples</taxon>
    </lineage>
</organism>